<dbReference type="HAMAP" id="MF_02231">
    <property type="entry name" value="UbiT"/>
    <property type="match status" value="1"/>
</dbReference>
<evidence type="ECO:0000313" key="4">
    <source>
        <dbReference type="Proteomes" id="UP000252558"/>
    </source>
</evidence>
<dbReference type="GO" id="GO:0006744">
    <property type="term" value="P:ubiquinone biosynthetic process"/>
    <property type="evidence" value="ECO:0007669"/>
    <property type="project" value="UniProtKB-UniRule"/>
</dbReference>
<dbReference type="InterPro" id="IPR016830">
    <property type="entry name" value="UbiT"/>
</dbReference>
<evidence type="ECO:0000259" key="2">
    <source>
        <dbReference type="Pfam" id="PF02036"/>
    </source>
</evidence>
<name>A0A368NHA5_9GAMM</name>
<keyword evidence="1" id="KW-0831">Ubiquinone biosynthesis</keyword>
<dbReference type="OrthoDB" id="5292463at2"/>
<protein>
    <recommendedName>
        <fullName evidence="1">Ubiquinone biosynthesis accessory factor UbiT</fullName>
    </recommendedName>
</protein>
<reference evidence="3 4" key="1">
    <citation type="submission" date="2018-07" db="EMBL/GenBank/DDBJ databases">
        <title>Corallincola holothuriorum sp. nov., a new facultative anaerobe isolated from sea cucumber Apostichopus japonicus.</title>
        <authorList>
            <person name="Xia H."/>
        </authorList>
    </citation>
    <scope>NUCLEOTIDE SEQUENCE [LARGE SCALE GENOMIC DNA]</scope>
    <source>
        <strain evidence="3 4">C4</strain>
    </source>
</reference>
<evidence type="ECO:0000256" key="1">
    <source>
        <dbReference type="HAMAP-Rule" id="MF_02231"/>
    </source>
</evidence>
<dbReference type="EMBL" id="QPID01000007">
    <property type="protein sequence ID" value="RCU49115.1"/>
    <property type="molecule type" value="Genomic_DNA"/>
</dbReference>
<gene>
    <name evidence="1" type="primary">ubiT</name>
    <name evidence="3" type="ORF">DU002_12195</name>
</gene>
<dbReference type="Pfam" id="PF02036">
    <property type="entry name" value="SCP2"/>
    <property type="match status" value="1"/>
</dbReference>
<dbReference type="UniPathway" id="UPA00232"/>
<comment type="pathway">
    <text evidence="1">Cofactor biosynthesis; ubiquinone biosynthesis.</text>
</comment>
<comment type="function">
    <text evidence="1">Required for O(2)-independent ubiquinone (coenzyme Q) biosynthesis. Likely functions as an accessory factor.</text>
</comment>
<feature type="domain" description="SCP2" evidence="2">
    <location>
        <begin position="39"/>
        <end position="134"/>
    </location>
</feature>
<proteinExistence type="inferred from homology"/>
<dbReference type="PIRSF" id="PIRSF025550">
    <property type="entry name" value="UCP025550_lpd_carrier"/>
    <property type="match status" value="1"/>
</dbReference>
<dbReference type="InterPro" id="IPR036527">
    <property type="entry name" value="SCP2_sterol-bd_dom_sf"/>
</dbReference>
<evidence type="ECO:0000313" key="3">
    <source>
        <dbReference type="EMBL" id="RCU49115.1"/>
    </source>
</evidence>
<accession>A0A368NHA5</accession>
<dbReference type="RefSeq" id="WP_114338675.1">
    <property type="nucleotide sequence ID" value="NZ_QPID01000007.1"/>
</dbReference>
<sequence>MLPLKLRDWIVSHGPGLVRRPLSVTPFAVYRPLLAKVLDQLLAEPLAEGELDFLEGRWLKIDISDLGMEFCLSVSNEQLKLSSNIPDSDVIFSAQLNDLVLISARREDPDTLFFQRKLKIEGDTELGLEVKNLLAQLDMELLPGWLQKSSETAADWVESANRRQLIESDPA</sequence>
<organism evidence="3 4">
    <name type="scientific">Corallincola holothuriorum</name>
    <dbReference type="NCBI Taxonomy" id="2282215"/>
    <lineage>
        <taxon>Bacteria</taxon>
        <taxon>Pseudomonadati</taxon>
        <taxon>Pseudomonadota</taxon>
        <taxon>Gammaproteobacteria</taxon>
        <taxon>Alteromonadales</taxon>
        <taxon>Psychromonadaceae</taxon>
        <taxon>Corallincola</taxon>
    </lineage>
</organism>
<dbReference type="InterPro" id="IPR003033">
    <property type="entry name" value="SCP2_sterol-bd_dom"/>
</dbReference>
<dbReference type="Proteomes" id="UP000252558">
    <property type="component" value="Unassembled WGS sequence"/>
</dbReference>
<keyword evidence="4" id="KW-1185">Reference proteome</keyword>
<dbReference type="Gene3D" id="3.30.1050.10">
    <property type="entry name" value="SCP2 sterol-binding domain"/>
    <property type="match status" value="1"/>
</dbReference>
<dbReference type="AlphaFoldDB" id="A0A368NHA5"/>
<dbReference type="SUPFAM" id="SSF55718">
    <property type="entry name" value="SCP-like"/>
    <property type="match status" value="1"/>
</dbReference>
<comment type="caution">
    <text evidence="3">The sequence shown here is derived from an EMBL/GenBank/DDBJ whole genome shotgun (WGS) entry which is preliminary data.</text>
</comment>
<comment type="similarity">
    <text evidence="1">Belongs to the UbiT family.</text>
</comment>